<feature type="non-terminal residue" evidence="1">
    <location>
        <position position="1"/>
    </location>
</feature>
<dbReference type="EMBL" id="RBNI01010059">
    <property type="protein sequence ID" value="RUP43905.1"/>
    <property type="molecule type" value="Genomic_DNA"/>
</dbReference>
<evidence type="ECO:0000313" key="2">
    <source>
        <dbReference type="Proteomes" id="UP000268093"/>
    </source>
</evidence>
<proteinExistence type="predicted"/>
<reference evidence="1 2" key="1">
    <citation type="journal article" date="2018" name="New Phytol.">
        <title>Phylogenomics of Endogonaceae and evolution of mycorrhizas within Mucoromycota.</title>
        <authorList>
            <person name="Chang Y."/>
            <person name="Desiro A."/>
            <person name="Na H."/>
            <person name="Sandor L."/>
            <person name="Lipzen A."/>
            <person name="Clum A."/>
            <person name="Barry K."/>
            <person name="Grigoriev I.V."/>
            <person name="Martin F.M."/>
            <person name="Stajich J.E."/>
            <person name="Smith M.E."/>
            <person name="Bonito G."/>
            <person name="Spatafora J.W."/>
        </authorList>
    </citation>
    <scope>NUCLEOTIDE SEQUENCE [LARGE SCALE GENOMIC DNA]</scope>
    <source>
        <strain evidence="1 2">GMNB39</strain>
    </source>
</reference>
<gene>
    <name evidence="1" type="ORF">BC936DRAFT_136560</name>
</gene>
<name>A0A433CZ97_9FUNG</name>
<dbReference type="Proteomes" id="UP000268093">
    <property type="component" value="Unassembled WGS sequence"/>
</dbReference>
<dbReference type="OrthoDB" id="2446774at2759"/>
<protein>
    <submittedName>
        <fullName evidence="1">Uncharacterized protein</fullName>
    </submittedName>
</protein>
<organism evidence="1 2">
    <name type="scientific">Jimgerdemannia flammicorona</name>
    <dbReference type="NCBI Taxonomy" id="994334"/>
    <lineage>
        <taxon>Eukaryota</taxon>
        <taxon>Fungi</taxon>
        <taxon>Fungi incertae sedis</taxon>
        <taxon>Mucoromycota</taxon>
        <taxon>Mucoromycotina</taxon>
        <taxon>Endogonomycetes</taxon>
        <taxon>Endogonales</taxon>
        <taxon>Endogonaceae</taxon>
        <taxon>Jimgerdemannia</taxon>
    </lineage>
</organism>
<evidence type="ECO:0000313" key="1">
    <source>
        <dbReference type="EMBL" id="RUP43905.1"/>
    </source>
</evidence>
<sequence>IILIQRDHLYQFAFDLLSYVFQLNGTKIIVLLADDTSDDSKELAGDLMAINTIFICQLQGR</sequence>
<dbReference type="AlphaFoldDB" id="A0A433CZ97"/>
<comment type="caution">
    <text evidence="1">The sequence shown here is derived from an EMBL/GenBank/DDBJ whole genome shotgun (WGS) entry which is preliminary data.</text>
</comment>
<accession>A0A433CZ97</accession>
<keyword evidence="2" id="KW-1185">Reference proteome</keyword>